<keyword evidence="4" id="KW-1185">Reference proteome</keyword>
<dbReference type="Gene3D" id="2.30.40.10">
    <property type="entry name" value="Urease, subunit C, domain 1"/>
    <property type="match status" value="2"/>
</dbReference>
<gene>
    <name evidence="3" type="ORF">BST97_14260</name>
</gene>
<protein>
    <submittedName>
        <fullName evidence="3">Dihydroorotase</fullName>
    </submittedName>
</protein>
<dbReference type="GO" id="GO:0006221">
    <property type="term" value="P:pyrimidine nucleotide biosynthetic process"/>
    <property type="evidence" value="ECO:0007669"/>
    <property type="project" value="UniProtKB-KW"/>
</dbReference>
<dbReference type="InterPro" id="IPR011059">
    <property type="entry name" value="Metal-dep_hydrolase_composite"/>
</dbReference>
<proteinExistence type="predicted"/>
<accession>A0A1W6MNA6</accession>
<keyword evidence="1" id="KW-0665">Pyrimidine biosynthesis</keyword>
<dbReference type="CDD" id="cd01317">
    <property type="entry name" value="DHOase_IIa"/>
    <property type="match status" value="1"/>
</dbReference>
<dbReference type="SUPFAM" id="SSF51338">
    <property type="entry name" value="Composite domain of metallo-dependent hydrolases"/>
    <property type="match status" value="1"/>
</dbReference>
<dbReference type="GO" id="GO:0006145">
    <property type="term" value="P:purine nucleobase catabolic process"/>
    <property type="evidence" value="ECO:0007669"/>
    <property type="project" value="TreeGrafter"/>
</dbReference>
<dbReference type="RefSeq" id="WP_085767862.1">
    <property type="nucleotide sequence ID" value="NZ_CP019344.1"/>
</dbReference>
<name>A0A1W6MNA6_9FLAO</name>
<dbReference type="InterPro" id="IPR032466">
    <property type="entry name" value="Metal_Hydrolase"/>
</dbReference>
<dbReference type="InterPro" id="IPR024403">
    <property type="entry name" value="DHOase_cat"/>
</dbReference>
<evidence type="ECO:0000259" key="2">
    <source>
        <dbReference type="Pfam" id="PF12890"/>
    </source>
</evidence>
<organism evidence="3 4">
    <name type="scientific">Nonlabens spongiae</name>
    <dbReference type="NCBI Taxonomy" id="331648"/>
    <lineage>
        <taxon>Bacteria</taxon>
        <taxon>Pseudomonadati</taxon>
        <taxon>Bacteroidota</taxon>
        <taxon>Flavobacteriia</taxon>
        <taxon>Flavobacteriales</taxon>
        <taxon>Flavobacteriaceae</taxon>
        <taxon>Nonlabens</taxon>
    </lineage>
</organism>
<dbReference type="STRING" id="331648.BST97_14260"/>
<sequence length="416" mass="45378">MILLKNAHIVDSASDHHNSKKDILIDQGIIKEIGNNLSAEDAQIIEHENLHVSIGWIDSSVSFGAPGHEERQSIKNGLATASKSGFTSILLNANNQPNPENAAGIRSLKSLYKNKLVDVHPLGSLTLNQDGEHLAELFDMHEAGCAGFYDFKKSILNANLLKIALQYTKSFDGIVHSYPVHNAIAGQGMVNEDSTTIHLGIKSQPALAESLQVARDIEIARYTNAHLHIPTISTIESLELIRNAKAQGLKITCSISAHHLVLDSSALEDFNTNYKLLPPLRSKKSVSKFKDFISDGTIDMVTSDHIPLNIEHKDVEFDQATAGSIGLESVFGLSNEKLGLEKTIDLLTSAYSVYGIARSEIRENSKAVITLFDPETNYKFEKKNILSESKNAAAIGLQCKGKVLGTINGKASQFNF</sequence>
<dbReference type="InterPro" id="IPR050138">
    <property type="entry name" value="DHOase/Allantoinase_Hydrolase"/>
</dbReference>
<dbReference type="Proteomes" id="UP000193431">
    <property type="component" value="Chromosome"/>
</dbReference>
<dbReference type="SUPFAM" id="SSF51556">
    <property type="entry name" value="Metallo-dependent hydrolases"/>
    <property type="match status" value="1"/>
</dbReference>
<dbReference type="PANTHER" id="PTHR43668:SF2">
    <property type="entry name" value="ALLANTOINASE"/>
    <property type="match status" value="1"/>
</dbReference>
<evidence type="ECO:0000256" key="1">
    <source>
        <dbReference type="ARBA" id="ARBA00022975"/>
    </source>
</evidence>
<dbReference type="GO" id="GO:0004038">
    <property type="term" value="F:allantoinase activity"/>
    <property type="evidence" value="ECO:0007669"/>
    <property type="project" value="TreeGrafter"/>
</dbReference>
<dbReference type="InterPro" id="IPR004722">
    <property type="entry name" value="DHOase"/>
</dbReference>
<feature type="domain" description="Dihydroorotase catalytic" evidence="2">
    <location>
        <begin position="55"/>
        <end position="237"/>
    </location>
</feature>
<dbReference type="OrthoDB" id="9765462at2"/>
<dbReference type="GO" id="GO:0004151">
    <property type="term" value="F:dihydroorotase activity"/>
    <property type="evidence" value="ECO:0007669"/>
    <property type="project" value="InterPro"/>
</dbReference>
<dbReference type="AlphaFoldDB" id="A0A1W6MNA6"/>
<dbReference type="PANTHER" id="PTHR43668">
    <property type="entry name" value="ALLANTOINASE"/>
    <property type="match status" value="1"/>
</dbReference>
<evidence type="ECO:0000313" key="4">
    <source>
        <dbReference type="Proteomes" id="UP000193431"/>
    </source>
</evidence>
<dbReference type="Pfam" id="PF12890">
    <property type="entry name" value="DHOase"/>
    <property type="match status" value="1"/>
</dbReference>
<dbReference type="GO" id="GO:0046872">
    <property type="term" value="F:metal ion binding"/>
    <property type="evidence" value="ECO:0007669"/>
    <property type="project" value="InterPro"/>
</dbReference>
<dbReference type="EMBL" id="CP019344">
    <property type="protein sequence ID" value="ARN79057.1"/>
    <property type="molecule type" value="Genomic_DNA"/>
</dbReference>
<reference evidence="3 4" key="1">
    <citation type="submission" date="2016-11" db="EMBL/GenBank/DDBJ databases">
        <title>Trade-off between light-utilization and light-protection in marine flavobacteria.</title>
        <authorList>
            <person name="Kumagai Y."/>
        </authorList>
    </citation>
    <scope>NUCLEOTIDE SEQUENCE [LARGE SCALE GENOMIC DNA]</scope>
    <source>
        <strain evidence="3 4">JCM 13191</strain>
    </source>
</reference>
<evidence type="ECO:0000313" key="3">
    <source>
        <dbReference type="EMBL" id="ARN79057.1"/>
    </source>
</evidence>
<dbReference type="GO" id="GO:0005737">
    <property type="term" value="C:cytoplasm"/>
    <property type="evidence" value="ECO:0007669"/>
    <property type="project" value="TreeGrafter"/>
</dbReference>
<dbReference type="Gene3D" id="3.20.20.140">
    <property type="entry name" value="Metal-dependent hydrolases"/>
    <property type="match status" value="1"/>
</dbReference>